<dbReference type="Gene3D" id="3.90.180.10">
    <property type="entry name" value="Medium-chain alcohol dehydrogenases, catalytic domain"/>
    <property type="match status" value="1"/>
</dbReference>
<evidence type="ECO:0000313" key="3">
    <source>
        <dbReference type="EMBL" id="GGO37751.1"/>
    </source>
</evidence>
<dbReference type="PANTHER" id="PTHR43677:SF4">
    <property type="entry name" value="QUINONE OXIDOREDUCTASE-LIKE PROTEIN 2"/>
    <property type="match status" value="1"/>
</dbReference>
<dbReference type="EMBL" id="BMNG01000002">
    <property type="protein sequence ID" value="GGO37751.1"/>
    <property type="molecule type" value="Genomic_DNA"/>
</dbReference>
<accession>A0ABQ2LKB7</accession>
<dbReference type="SMART" id="SM00829">
    <property type="entry name" value="PKS_ER"/>
    <property type="match status" value="1"/>
</dbReference>
<evidence type="ECO:0000313" key="4">
    <source>
        <dbReference type="Proteomes" id="UP000656881"/>
    </source>
</evidence>
<reference evidence="4" key="1">
    <citation type="journal article" date="2019" name="Int. J. Syst. Evol. Microbiol.">
        <title>The Global Catalogue of Microorganisms (GCM) 10K type strain sequencing project: providing services to taxonomists for standard genome sequencing and annotation.</title>
        <authorList>
            <consortium name="The Broad Institute Genomics Platform"/>
            <consortium name="The Broad Institute Genome Sequencing Center for Infectious Disease"/>
            <person name="Wu L."/>
            <person name="Ma J."/>
        </authorList>
    </citation>
    <scope>NUCLEOTIDE SEQUENCE [LARGE SCALE GENOMIC DNA]</scope>
    <source>
        <strain evidence="4">CGMCC 4.7349</strain>
    </source>
</reference>
<dbReference type="InterPro" id="IPR051397">
    <property type="entry name" value="Zn-ADH-like_protein"/>
</dbReference>
<dbReference type="InterPro" id="IPR036291">
    <property type="entry name" value="NAD(P)-bd_dom_sf"/>
</dbReference>
<dbReference type="Gene3D" id="3.40.50.720">
    <property type="entry name" value="NAD(P)-binding Rossmann-like Domain"/>
    <property type="match status" value="1"/>
</dbReference>
<dbReference type="InterPro" id="IPR013154">
    <property type="entry name" value="ADH-like_N"/>
</dbReference>
<keyword evidence="4" id="KW-1185">Reference proteome</keyword>
<protein>
    <submittedName>
        <fullName evidence="3">NADPH:quinone reductase</fullName>
    </submittedName>
</protein>
<evidence type="ECO:0000259" key="2">
    <source>
        <dbReference type="SMART" id="SM00829"/>
    </source>
</evidence>
<sequence>MRETHAAEHQPTSTATTETAPVTTATTITTEIVLPGVVEVDGLEVRHVAAPTPGRGEVLLAMEATGVSFAEQQMRRGKYYDQPPFPFVPGYDLVGRVAATGPGVDPALAGRRFAALTKTGGWASHVVVAAADLVEVPDSVSSADAETLVVNGITAWQMLHRTAKVEAGDTIVVLGANGGVGSALVQLARIAEVRVIGTASRRHHDKLRELGVTPVDYRDPDLHGRLRVLAPNGVRAVFDHVGGEGVVDSFRLLAPGGTLVSYGTASTRDAAGSSKAPVLKLFARLAMWNAMPNSRHAHFFNIWAGKRRAAAFRERLRTDLGQVFALLAEGRIRPQVAARVPLSRAADAMRLAESGTVAGKVVLVPDSEVLEGEVPDGGRTSEA</sequence>
<proteinExistence type="predicted"/>
<dbReference type="Pfam" id="PF13602">
    <property type="entry name" value="ADH_zinc_N_2"/>
    <property type="match status" value="1"/>
</dbReference>
<evidence type="ECO:0000256" key="1">
    <source>
        <dbReference type="SAM" id="MobiDB-lite"/>
    </source>
</evidence>
<dbReference type="InterPro" id="IPR020843">
    <property type="entry name" value="ER"/>
</dbReference>
<feature type="domain" description="Enoyl reductase (ER)" evidence="2">
    <location>
        <begin position="36"/>
        <end position="363"/>
    </location>
</feature>
<gene>
    <name evidence="3" type="primary">qor</name>
    <name evidence="3" type="ORF">GCM10012286_11690</name>
</gene>
<dbReference type="RefSeq" id="WP_189173101.1">
    <property type="nucleotide sequence ID" value="NZ_BMNG01000002.1"/>
</dbReference>
<dbReference type="SUPFAM" id="SSF50129">
    <property type="entry name" value="GroES-like"/>
    <property type="match status" value="1"/>
</dbReference>
<dbReference type="SUPFAM" id="SSF51735">
    <property type="entry name" value="NAD(P)-binding Rossmann-fold domains"/>
    <property type="match status" value="1"/>
</dbReference>
<dbReference type="CDD" id="cd08273">
    <property type="entry name" value="MDR8"/>
    <property type="match status" value="1"/>
</dbReference>
<name>A0ABQ2LKB7_9ACTN</name>
<feature type="compositionally biased region" description="Low complexity" evidence="1">
    <location>
        <begin position="11"/>
        <end position="23"/>
    </location>
</feature>
<feature type="region of interest" description="Disordered" evidence="1">
    <location>
        <begin position="1"/>
        <end position="23"/>
    </location>
</feature>
<dbReference type="Pfam" id="PF08240">
    <property type="entry name" value="ADH_N"/>
    <property type="match status" value="1"/>
</dbReference>
<comment type="caution">
    <text evidence="3">The sequence shown here is derived from an EMBL/GenBank/DDBJ whole genome shotgun (WGS) entry which is preliminary data.</text>
</comment>
<dbReference type="Proteomes" id="UP000656881">
    <property type="component" value="Unassembled WGS sequence"/>
</dbReference>
<organism evidence="3 4">
    <name type="scientific">Streptomyces lasiicapitis</name>
    <dbReference type="NCBI Taxonomy" id="1923961"/>
    <lineage>
        <taxon>Bacteria</taxon>
        <taxon>Bacillati</taxon>
        <taxon>Actinomycetota</taxon>
        <taxon>Actinomycetes</taxon>
        <taxon>Kitasatosporales</taxon>
        <taxon>Streptomycetaceae</taxon>
        <taxon>Streptomyces</taxon>
    </lineage>
</organism>
<dbReference type="PANTHER" id="PTHR43677">
    <property type="entry name" value="SHORT-CHAIN DEHYDROGENASE/REDUCTASE"/>
    <property type="match status" value="1"/>
</dbReference>
<dbReference type="InterPro" id="IPR011032">
    <property type="entry name" value="GroES-like_sf"/>
</dbReference>